<organism evidence="1 2">
    <name type="scientific">Caerostris darwini</name>
    <dbReference type="NCBI Taxonomy" id="1538125"/>
    <lineage>
        <taxon>Eukaryota</taxon>
        <taxon>Metazoa</taxon>
        <taxon>Ecdysozoa</taxon>
        <taxon>Arthropoda</taxon>
        <taxon>Chelicerata</taxon>
        <taxon>Arachnida</taxon>
        <taxon>Araneae</taxon>
        <taxon>Araneomorphae</taxon>
        <taxon>Entelegynae</taxon>
        <taxon>Araneoidea</taxon>
        <taxon>Araneidae</taxon>
        <taxon>Caerostris</taxon>
    </lineage>
</organism>
<gene>
    <name evidence="1" type="primary">AVEN_257633_1</name>
    <name evidence="1" type="ORF">CDAR_212931</name>
</gene>
<evidence type="ECO:0000313" key="2">
    <source>
        <dbReference type="Proteomes" id="UP001054837"/>
    </source>
</evidence>
<proteinExistence type="predicted"/>
<comment type="caution">
    <text evidence="1">The sequence shown here is derived from an EMBL/GenBank/DDBJ whole genome shotgun (WGS) entry which is preliminary data.</text>
</comment>
<sequence length="105" mass="11973">MVKQAKGKKKKKITINTTSNLLALLTTGTSRWSHLDKLAADRPDYRHQKGEVLPESASPAHYLTSEERWIPPRKRRTQVEVHQGYSLCLSELQEAPVSYIKCVTQ</sequence>
<dbReference type="AlphaFoldDB" id="A0AAV4UBL1"/>
<keyword evidence="2" id="KW-1185">Reference proteome</keyword>
<accession>A0AAV4UBL1</accession>
<dbReference type="EMBL" id="BPLQ01011058">
    <property type="protein sequence ID" value="GIY55148.1"/>
    <property type="molecule type" value="Genomic_DNA"/>
</dbReference>
<dbReference type="Proteomes" id="UP001054837">
    <property type="component" value="Unassembled WGS sequence"/>
</dbReference>
<evidence type="ECO:0000313" key="1">
    <source>
        <dbReference type="EMBL" id="GIY55148.1"/>
    </source>
</evidence>
<protein>
    <submittedName>
        <fullName evidence="1">Uncharacterized protein</fullName>
    </submittedName>
</protein>
<reference evidence="1 2" key="1">
    <citation type="submission" date="2021-06" db="EMBL/GenBank/DDBJ databases">
        <title>Caerostris darwini draft genome.</title>
        <authorList>
            <person name="Kono N."/>
            <person name="Arakawa K."/>
        </authorList>
    </citation>
    <scope>NUCLEOTIDE SEQUENCE [LARGE SCALE GENOMIC DNA]</scope>
</reference>
<name>A0AAV4UBL1_9ARAC</name>